<dbReference type="Proteomes" id="UP000251241">
    <property type="component" value="Unassembled WGS sequence"/>
</dbReference>
<dbReference type="PANTHER" id="PTHR11527">
    <property type="entry name" value="HEAT-SHOCK PROTEIN 20 FAMILY MEMBER"/>
    <property type="match status" value="1"/>
</dbReference>
<evidence type="ECO:0000256" key="1">
    <source>
        <dbReference type="PROSITE-ProRule" id="PRU00285"/>
    </source>
</evidence>
<reference evidence="5 7" key="2">
    <citation type="submission" date="2019-10" db="EMBL/GenBank/DDBJ databases">
        <authorList>
            <person name="Karimi E."/>
        </authorList>
    </citation>
    <scope>NUCLEOTIDE SEQUENCE [LARGE SCALE GENOMIC DNA]</scope>
    <source>
        <strain evidence="5">Sphingobacterium sp. 8BC</strain>
    </source>
</reference>
<name>A0A2X2JRH0_SPHMU</name>
<dbReference type="InterPro" id="IPR008978">
    <property type="entry name" value="HSP20-like_chaperone"/>
</dbReference>
<evidence type="ECO:0000313" key="7">
    <source>
        <dbReference type="Proteomes" id="UP000432350"/>
    </source>
</evidence>
<protein>
    <submittedName>
        <fullName evidence="5">Heat-shock protein</fullName>
    </submittedName>
    <submittedName>
        <fullName evidence="4">Spore protein SP21</fullName>
    </submittedName>
</protein>
<evidence type="ECO:0000313" key="4">
    <source>
        <dbReference type="EMBL" id="SPZ94656.1"/>
    </source>
</evidence>
<comment type="similarity">
    <text evidence="1 2">Belongs to the small heat shock protein (HSP20) family.</text>
</comment>
<dbReference type="Pfam" id="PF00011">
    <property type="entry name" value="HSP20"/>
    <property type="match status" value="1"/>
</dbReference>
<dbReference type="GeneID" id="88831407"/>
<dbReference type="AlphaFoldDB" id="A0A2X2JRH0"/>
<dbReference type="Proteomes" id="UP000432350">
    <property type="component" value="Unassembled WGS sequence"/>
</dbReference>
<dbReference type="EMBL" id="UAUU01000011">
    <property type="protein sequence ID" value="SPZ94656.1"/>
    <property type="molecule type" value="Genomic_DNA"/>
</dbReference>
<feature type="domain" description="SHSP" evidence="3">
    <location>
        <begin position="34"/>
        <end position="148"/>
    </location>
</feature>
<dbReference type="RefSeq" id="WP_075992936.1">
    <property type="nucleotide sequence ID" value="NZ_CP068089.1"/>
</dbReference>
<evidence type="ECO:0000313" key="6">
    <source>
        <dbReference type="Proteomes" id="UP000251241"/>
    </source>
</evidence>
<gene>
    <name evidence="4" type="primary">hspA_2</name>
    <name evidence="4" type="ORF">NCTC11343_05464</name>
    <name evidence="5" type="ORF">SPHINGO8BC_70178</name>
</gene>
<sequence length="148" mass="17263">MKLAKRNWNNFSLFSPMFDNFNRELLNWDNKNYSSTSTTVPAVNIKENADSFEVEVAAPGMAKGDFKVTLDGNLLTISSAKEEQNEEHKDNYTRREFSYQSFQRSFELQKEVVDQDNIQAHYENGMLRLTIPKKEEAKQKEPRMIEIS</sequence>
<dbReference type="EMBL" id="CABWMV010000026">
    <property type="protein sequence ID" value="VXD06842.1"/>
    <property type="molecule type" value="Genomic_DNA"/>
</dbReference>
<dbReference type="PROSITE" id="PS01031">
    <property type="entry name" value="SHSP"/>
    <property type="match status" value="1"/>
</dbReference>
<organism evidence="4 6">
    <name type="scientific">Sphingobacterium multivorum</name>
    <dbReference type="NCBI Taxonomy" id="28454"/>
    <lineage>
        <taxon>Bacteria</taxon>
        <taxon>Pseudomonadati</taxon>
        <taxon>Bacteroidota</taxon>
        <taxon>Sphingobacteriia</taxon>
        <taxon>Sphingobacteriales</taxon>
        <taxon>Sphingobacteriaceae</taxon>
        <taxon>Sphingobacterium</taxon>
    </lineage>
</organism>
<dbReference type="Gene3D" id="2.60.40.790">
    <property type="match status" value="1"/>
</dbReference>
<dbReference type="InterPro" id="IPR002068">
    <property type="entry name" value="A-crystallin/Hsp20_dom"/>
</dbReference>
<dbReference type="SUPFAM" id="SSF49764">
    <property type="entry name" value="HSP20-like chaperones"/>
    <property type="match status" value="1"/>
</dbReference>
<proteinExistence type="inferred from homology"/>
<dbReference type="CDD" id="cd06464">
    <property type="entry name" value="ACD_sHsps-like"/>
    <property type="match status" value="1"/>
</dbReference>
<accession>A0A2X2JRH0</accession>
<evidence type="ECO:0000259" key="3">
    <source>
        <dbReference type="PROSITE" id="PS01031"/>
    </source>
</evidence>
<evidence type="ECO:0000313" key="5">
    <source>
        <dbReference type="EMBL" id="VXD06842.1"/>
    </source>
</evidence>
<reference evidence="4 6" key="1">
    <citation type="submission" date="2018-06" db="EMBL/GenBank/DDBJ databases">
        <authorList>
            <consortium name="Pathogen Informatics"/>
            <person name="Doyle S."/>
        </authorList>
    </citation>
    <scope>NUCLEOTIDE SEQUENCE [LARGE SCALE GENOMIC DNA]</scope>
    <source>
        <strain evidence="4 6">NCTC11343</strain>
    </source>
</reference>
<evidence type="ECO:0000256" key="2">
    <source>
        <dbReference type="RuleBase" id="RU003616"/>
    </source>
</evidence>
<dbReference type="InterPro" id="IPR031107">
    <property type="entry name" value="Small_HSP"/>
</dbReference>
<accession>A0A654DN70</accession>